<name>A0AC34FX41_9BILA</name>
<dbReference type="Proteomes" id="UP000887579">
    <property type="component" value="Unplaced"/>
</dbReference>
<reference evidence="2" key="1">
    <citation type="submission" date="2022-11" db="UniProtKB">
        <authorList>
            <consortium name="WormBaseParasite"/>
        </authorList>
    </citation>
    <scope>IDENTIFICATION</scope>
</reference>
<protein>
    <submittedName>
        <fullName evidence="2">Uncharacterized protein</fullName>
    </submittedName>
</protein>
<dbReference type="WBParaSite" id="ES5_v2.g22100.t1">
    <property type="protein sequence ID" value="ES5_v2.g22100.t1"/>
    <property type="gene ID" value="ES5_v2.g22100"/>
</dbReference>
<evidence type="ECO:0000313" key="1">
    <source>
        <dbReference type="Proteomes" id="UP000887579"/>
    </source>
</evidence>
<organism evidence="1 2">
    <name type="scientific">Panagrolaimus sp. ES5</name>
    <dbReference type="NCBI Taxonomy" id="591445"/>
    <lineage>
        <taxon>Eukaryota</taxon>
        <taxon>Metazoa</taxon>
        <taxon>Ecdysozoa</taxon>
        <taxon>Nematoda</taxon>
        <taxon>Chromadorea</taxon>
        <taxon>Rhabditida</taxon>
        <taxon>Tylenchina</taxon>
        <taxon>Panagrolaimomorpha</taxon>
        <taxon>Panagrolaimoidea</taxon>
        <taxon>Panagrolaimidae</taxon>
        <taxon>Panagrolaimus</taxon>
    </lineage>
</organism>
<sequence length="177" mass="21280">MEKFIEEFEEFMDIEMLMDMLKDLGSLDSDVLLDFVADIIIRKIRYMDWRKLKEYFGFEEEFLDSEREMIEKNILDFFLSIDFEGMKFPFSSKTCFSNLKNKFFIPMNILLARIIERSDHNVAFALSLINKTLKNENDRYPIKPERFRGSNYWTLRIHSTNFKILPEKKIAKNILIA</sequence>
<accession>A0AC34FX41</accession>
<proteinExistence type="predicted"/>
<evidence type="ECO:0000313" key="2">
    <source>
        <dbReference type="WBParaSite" id="ES5_v2.g22100.t1"/>
    </source>
</evidence>